<dbReference type="EMBL" id="LR797534">
    <property type="protein sequence ID" value="CAB4223094.1"/>
    <property type="molecule type" value="Genomic_DNA"/>
</dbReference>
<proteinExistence type="predicted"/>
<gene>
    <name evidence="4" type="ORF">UFOVP1666_129</name>
    <name evidence="1" type="ORF">UFOVP867_84</name>
    <name evidence="2" type="ORF">UFOVP913_114</name>
    <name evidence="3" type="ORF">UFOVP993_167</name>
</gene>
<evidence type="ECO:0000313" key="4">
    <source>
        <dbReference type="EMBL" id="CAB4223094.1"/>
    </source>
</evidence>
<evidence type="ECO:0000313" key="2">
    <source>
        <dbReference type="EMBL" id="CAB4170805.1"/>
    </source>
</evidence>
<evidence type="ECO:0000313" key="1">
    <source>
        <dbReference type="EMBL" id="CAB4168024.1"/>
    </source>
</evidence>
<accession>A0A6J5Q0X0</accession>
<dbReference type="EMBL" id="LR796815">
    <property type="protein sequence ID" value="CAB4168024.1"/>
    <property type="molecule type" value="Genomic_DNA"/>
</dbReference>
<name>A0A6J5Q0X0_9CAUD</name>
<organism evidence="3">
    <name type="scientific">uncultured Caudovirales phage</name>
    <dbReference type="NCBI Taxonomy" id="2100421"/>
    <lineage>
        <taxon>Viruses</taxon>
        <taxon>Duplodnaviria</taxon>
        <taxon>Heunggongvirae</taxon>
        <taxon>Uroviricota</taxon>
        <taxon>Caudoviricetes</taxon>
        <taxon>Peduoviridae</taxon>
        <taxon>Maltschvirus</taxon>
        <taxon>Maltschvirus maltsch</taxon>
    </lineage>
</organism>
<dbReference type="EMBL" id="LR796944">
    <property type="protein sequence ID" value="CAB4177092.1"/>
    <property type="molecule type" value="Genomic_DNA"/>
</dbReference>
<sequence length="59" mass="6322">MDATMLITLSLDVNEVNTILRSLGKHPFDEIASIIAKVKKQGEEQIAAAQATEAEVPTA</sequence>
<reference evidence="3" key="1">
    <citation type="submission" date="2020-05" db="EMBL/GenBank/DDBJ databases">
        <authorList>
            <person name="Chiriac C."/>
            <person name="Salcher M."/>
            <person name="Ghai R."/>
            <person name="Kavagutti S V."/>
        </authorList>
    </citation>
    <scope>NUCLEOTIDE SEQUENCE</scope>
</reference>
<evidence type="ECO:0000313" key="3">
    <source>
        <dbReference type="EMBL" id="CAB4177092.1"/>
    </source>
</evidence>
<protein>
    <submittedName>
        <fullName evidence="3">Uncharacterized protein</fullName>
    </submittedName>
</protein>
<dbReference type="EMBL" id="LR796858">
    <property type="protein sequence ID" value="CAB4170805.1"/>
    <property type="molecule type" value="Genomic_DNA"/>
</dbReference>